<accession>A0ABY0FIA3</accession>
<dbReference type="RefSeq" id="WP_129210702.1">
    <property type="nucleotide sequence ID" value="NZ_REGR01000001.1"/>
</dbReference>
<keyword evidence="2" id="KW-1185">Reference proteome</keyword>
<sequence>MVAMIEATKNKLHETKFFLHLLVKESEKLIRNEPEAFRYYLSAFLSAARSVTFALQSEEKEKYDKLFSAWMDNRTEEERQLFKLFKNQRNAEQKQGGATVSEALEYIPYVEIRSESLGDPTYSFQWLGPHGTPHPTVGRPIHHFEFCGSLVEVTTLSKQYVDLLEQLVQDFMADQG</sequence>
<organism evidence="1 2">
    <name type="scientific">Crenobacter cavernae</name>
    <dbReference type="NCBI Taxonomy" id="2290923"/>
    <lineage>
        <taxon>Bacteria</taxon>
        <taxon>Pseudomonadati</taxon>
        <taxon>Pseudomonadota</taxon>
        <taxon>Betaproteobacteria</taxon>
        <taxon>Neisseriales</taxon>
        <taxon>Neisseriaceae</taxon>
        <taxon>Crenobacter</taxon>
    </lineage>
</organism>
<dbReference type="EMBL" id="REGR01000001">
    <property type="protein sequence ID" value="RXZ45438.1"/>
    <property type="molecule type" value="Genomic_DNA"/>
</dbReference>
<protein>
    <submittedName>
        <fullName evidence="1">Uncharacterized protein</fullName>
    </submittedName>
</protein>
<name>A0ABY0FIA3_9NEIS</name>
<comment type="caution">
    <text evidence="1">The sequence shown here is derived from an EMBL/GenBank/DDBJ whole genome shotgun (WGS) entry which is preliminary data.</text>
</comment>
<gene>
    <name evidence="1" type="ORF">EBB06_01090</name>
</gene>
<evidence type="ECO:0000313" key="2">
    <source>
        <dbReference type="Proteomes" id="UP000290682"/>
    </source>
</evidence>
<proteinExistence type="predicted"/>
<reference evidence="1 2" key="1">
    <citation type="submission" date="2018-10" db="EMBL/GenBank/DDBJ databases">
        <title>Draft genome of Fastidiocella sp. strain 375T, a bacterium isolated from a karstic cave dripping water.</title>
        <authorList>
            <person name="Coelho C."/>
            <person name="Verissimo A."/>
            <person name="Tiago I."/>
        </authorList>
    </citation>
    <scope>NUCLEOTIDE SEQUENCE [LARGE SCALE GENOMIC DNA]</scope>
    <source>
        <strain evidence="1 2">CAVE-375</strain>
    </source>
</reference>
<evidence type="ECO:0000313" key="1">
    <source>
        <dbReference type="EMBL" id="RXZ45438.1"/>
    </source>
</evidence>
<dbReference type="Proteomes" id="UP000290682">
    <property type="component" value="Unassembled WGS sequence"/>
</dbReference>